<name>A0A545UYG3_9HYPO</name>
<accession>A0A545UYG3</accession>
<evidence type="ECO:0000313" key="1">
    <source>
        <dbReference type="EMBL" id="TQV94520.1"/>
    </source>
</evidence>
<sequence>MLFFLGCTARQLTKKGSIKIPTSHGLSKISAGIRGGRKEERERRNPVVGVVYW</sequence>
<organism evidence="1 2">
    <name type="scientific">Cordyceps javanica</name>
    <dbReference type="NCBI Taxonomy" id="43265"/>
    <lineage>
        <taxon>Eukaryota</taxon>
        <taxon>Fungi</taxon>
        <taxon>Dikarya</taxon>
        <taxon>Ascomycota</taxon>
        <taxon>Pezizomycotina</taxon>
        <taxon>Sordariomycetes</taxon>
        <taxon>Hypocreomycetidae</taxon>
        <taxon>Hypocreales</taxon>
        <taxon>Cordycipitaceae</taxon>
        <taxon>Cordyceps</taxon>
    </lineage>
</organism>
<dbReference type="Proteomes" id="UP000315783">
    <property type="component" value="Unassembled WGS sequence"/>
</dbReference>
<keyword evidence="2" id="KW-1185">Reference proteome</keyword>
<proteinExistence type="predicted"/>
<dbReference type="AlphaFoldDB" id="A0A545UYG3"/>
<protein>
    <submittedName>
        <fullName evidence="1">Uncharacterized protein</fullName>
    </submittedName>
</protein>
<gene>
    <name evidence="1" type="ORF">IF1G_06531</name>
</gene>
<evidence type="ECO:0000313" key="2">
    <source>
        <dbReference type="Proteomes" id="UP000315783"/>
    </source>
</evidence>
<reference evidence="1 2" key="1">
    <citation type="journal article" date="2019" name="Appl. Microbiol. Biotechnol.">
        <title>Genome sequence of Isaria javanica and comparative genome analysis insights into family S53 peptidase evolution in fungal entomopathogens.</title>
        <authorList>
            <person name="Lin R."/>
            <person name="Zhang X."/>
            <person name="Xin B."/>
            <person name="Zou M."/>
            <person name="Gao Y."/>
            <person name="Qin F."/>
            <person name="Hu Q."/>
            <person name="Xie B."/>
            <person name="Cheng X."/>
        </authorList>
    </citation>
    <scope>NUCLEOTIDE SEQUENCE [LARGE SCALE GENOMIC DNA]</scope>
    <source>
        <strain evidence="1 2">IJ1G</strain>
    </source>
</reference>
<comment type="caution">
    <text evidence="1">The sequence shown here is derived from an EMBL/GenBank/DDBJ whole genome shotgun (WGS) entry which is preliminary data.</text>
</comment>
<dbReference type="EMBL" id="SPUK01000009">
    <property type="protein sequence ID" value="TQV94520.1"/>
    <property type="molecule type" value="Genomic_DNA"/>
</dbReference>